<name>A0A9P8LKQ7_9EUKA</name>
<evidence type="ECO:0000313" key="12">
    <source>
        <dbReference type="EMBL" id="KAH0569880.1"/>
    </source>
</evidence>
<dbReference type="PROSITE" id="PS00108">
    <property type="entry name" value="PROTEIN_KINASE_ST"/>
    <property type="match status" value="1"/>
</dbReference>
<evidence type="ECO:0000256" key="3">
    <source>
        <dbReference type="ARBA" id="ARBA00022777"/>
    </source>
</evidence>
<dbReference type="PANTHER" id="PTHR48013:SF9">
    <property type="entry name" value="DUAL SPECIFICITY MITOGEN-ACTIVATED PROTEIN KINASE KINASE 5"/>
    <property type="match status" value="1"/>
</dbReference>
<organism evidence="12 13">
    <name type="scientific">Spironucleus salmonicida</name>
    <dbReference type="NCBI Taxonomy" id="348837"/>
    <lineage>
        <taxon>Eukaryota</taxon>
        <taxon>Metamonada</taxon>
        <taxon>Diplomonadida</taxon>
        <taxon>Hexamitidae</taxon>
        <taxon>Hexamitinae</taxon>
        <taxon>Spironucleus</taxon>
    </lineage>
</organism>
<keyword evidence="13" id="KW-1185">Reference proteome</keyword>
<evidence type="ECO:0000256" key="2">
    <source>
        <dbReference type="ARBA" id="ARBA00022741"/>
    </source>
</evidence>
<comment type="catalytic activity">
    <reaction evidence="7">
        <text>L-seryl-[protein] + ATP = O-phospho-L-seryl-[protein] + ADP + H(+)</text>
        <dbReference type="Rhea" id="RHEA:17989"/>
        <dbReference type="Rhea" id="RHEA-COMP:9863"/>
        <dbReference type="Rhea" id="RHEA-COMP:11604"/>
        <dbReference type="ChEBI" id="CHEBI:15378"/>
        <dbReference type="ChEBI" id="CHEBI:29999"/>
        <dbReference type="ChEBI" id="CHEBI:30616"/>
        <dbReference type="ChEBI" id="CHEBI:83421"/>
        <dbReference type="ChEBI" id="CHEBI:456216"/>
        <dbReference type="EC" id="2.7.12.2"/>
    </reaction>
</comment>
<dbReference type="AlphaFoldDB" id="A0A9P8LKQ7"/>
<evidence type="ECO:0000256" key="7">
    <source>
        <dbReference type="ARBA" id="ARBA00049014"/>
    </source>
</evidence>
<dbReference type="RefSeq" id="XP_067760653.1">
    <property type="nucleotide sequence ID" value="XM_067911631.1"/>
</dbReference>
<dbReference type="PROSITE" id="PS00107">
    <property type="entry name" value="PROTEIN_KINASE_ATP"/>
    <property type="match status" value="1"/>
</dbReference>
<dbReference type="GO" id="GO:0005524">
    <property type="term" value="F:ATP binding"/>
    <property type="evidence" value="ECO:0007669"/>
    <property type="project" value="UniProtKB-UniRule"/>
</dbReference>
<keyword evidence="2 10" id="KW-0547">Nucleotide-binding</keyword>
<dbReference type="InterPro" id="IPR008271">
    <property type="entry name" value="Ser/Thr_kinase_AS"/>
</dbReference>
<proteinExistence type="inferred from homology"/>
<dbReference type="EC" id="2.7.12.2" evidence="6"/>
<reference evidence="12 13" key="1">
    <citation type="journal article" date="2014" name="PLoS Genet.">
        <title>The Genome of Spironucleus salmonicida Highlights a Fish Pathogen Adapted to Fluctuating Environments.</title>
        <authorList>
            <person name="Xu F."/>
            <person name="Jerlstrom-Hultqvist J."/>
            <person name="Einarsson E."/>
            <person name="Astvaldsson A."/>
            <person name="Svard S.G."/>
            <person name="Andersson J.O."/>
        </authorList>
    </citation>
    <scope>NUCLEOTIDE SEQUENCE [LARGE SCALE GENOMIC DNA]</scope>
    <source>
        <strain evidence="12 13">ATCC 50377</strain>
    </source>
</reference>
<dbReference type="SUPFAM" id="SSF56112">
    <property type="entry name" value="Protein kinase-like (PK-like)"/>
    <property type="match status" value="2"/>
</dbReference>
<sequence>MSKSKFVLTAKIPASVDIQKLESVLQKMQVISSVVQFHYTIQADCIQITHSPFNQTLLEYKEKNKMFVLLEAIQIFIECTQAAFQFATHKLCFGGYGINDFVIKKVNKKFKVKVKINIFRILKVLSDDRNYGIWDPPELRLGQVTEKADFWTLARIFCKMVAEDYLHLEEKSKNMTQVEFLQSLNIQSRLIVETLAMAFKTNPEERIGYLEFFSINQQKMNPMLKYFKSLPNSISNSIGEYFKRRRLSNYVLIGQGSYGTIYRVTNEGGQNFVIKGIRVENQKQMNIAYSEVMCLFSFGASNYVVKIENVQKVIICGFTYIILMQDHAYYGDLRKFLRLFQPQLNQQQILKIFYNVTKALYNLKLKGVVHRDVKPDNVFIHSDFHAQLGDFGSNELVIEGQVSSRFAGTIGYIAPEVLNGAKVSFPIDVWSVGIMLREYIQNCPIIEQCLVEDPAKRISIERLTYYLSRYQNVTIEVDDSKVRDQIESGQTSEVTSNTLQNSYIEIQAGFSFCNIASLKW</sequence>
<comment type="catalytic activity">
    <reaction evidence="9">
        <text>L-tyrosyl-[protein] + ATP = O-phospho-L-tyrosyl-[protein] + ADP + H(+)</text>
        <dbReference type="Rhea" id="RHEA:10596"/>
        <dbReference type="Rhea" id="RHEA-COMP:10136"/>
        <dbReference type="Rhea" id="RHEA-COMP:20101"/>
        <dbReference type="ChEBI" id="CHEBI:15378"/>
        <dbReference type="ChEBI" id="CHEBI:30616"/>
        <dbReference type="ChEBI" id="CHEBI:46858"/>
        <dbReference type="ChEBI" id="CHEBI:61978"/>
        <dbReference type="ChEBI" id="CHEBI:456216"/>
        <dbReference type="EC" id="2.7.12.2"/>
    </reaction>
</comment>
<feature type="binding site" evidence="10">
    <location>
        <position position="275"/>
    </location>
    <ligand>
        <name>ATP</name>
        <dbReference type="ChEBI" id="CHEBI:30616"/>
    </ligand>
</feature>
<dbReference type="KEGG" id="ssao:94301875"/>
<dbReference type="Gene3D" id="1.10.510.10">
    <property type="entry name" value="Transferase(Phosphotransferase) domain 1"/>
    <property type="match status" value="1"/>
</dbReference>
<protein>
    <recommendedName>
        <fullName evidence="6">mitogen-activated protein kinase kinase</fullName>
        <ecNumber evidence="6">2.7.12.2</ecNumber>
    </recommendedName>
</protein>
<evidence type="ECO:0000256" key="6">
    <source>
        <dbReference type="ARBA" id="ARBA00038999"/>
    </source>
</evidence>
<evidence type="ECO:0000256" key="5">
    <source>
        <dbReference type="ARBA" id="ARBA00038035"/>
    </source>
</evidence>
<dbReference type="InterPro" id="IPR017441">
    <property type="entry name" value="Protein_kinase_ATP_BS"/>
</dbReference>
<feature type="domain" description="Protein kinase" evidence="11">
    <location>
        <begin position="247"/>
        <end position="520"/>
    </location>
</feature>
<evidence type="ECO:0000256" key="8">
    <source>
        <dbReference type="ARBA" id="ARBA00049299"/>
    </source>
</evidence>
<dbReference type="SMART" id="SM00220">
    <property type="entry name" value="S_TKc"/>
    <property type="match status" value="1"/>
</dbReference>
<comment type="similarity">
    <text evidence="5">Belongs to the protein kinase superfamily. STE Ser/Thr protein kinase family. MAP kinase kinase subfamily.</text>
</comment>
<keyword evidence="4 10" id="KW-0067">ATP-binding</keyword>
<evidence type="ECO:0000256" key="1">
    <source>
        <dbReference type="ARBA" id="ARBA00022679"/>
    </source>
</evidence>
<evidence type="ECO:0000259" key="11">
    <source>
        <dbReference type="PROSITE" id="PS50011"/>
    </source>
</evidence>
<evidence type="ECO:0000256" key="4">
    <source>
        <dbReference type="ARBA" id="ARBA00022840"/>
    </source>
</evidence>
<dbReference type="OrthoDB" id="4062651at2759"/>
<dbReference type="PROSITE" id="PS50011">
    <property type="entry name" value="PROTEIN_KINASE_DOM"/>
    <property type="match status" value="1"/>
</dbReference>
<comment type="catalytic activity">
    <reaction evidence="8">
        <text>L-threonyl-[protein] + ATP = O-phospho-L-threonyl-[protein] + ADP + H(+)</text>
        <dbReference type="Rhea" id="RHEA:46608"/>
        <dbReference type="Rhea" id="RHEA-COMP:11060"/>
        <dbReference type="Rhea" id="RHEA-COMP:11605"/>
        <dbReference type="ChEBI" id="CHEBI:15378"/>
        <dbReference type="ChEBI" id="CHEBI:30013"/>
        <dbReference type="ChEBI" id="CHEBI:30616"/>
        <dbReference type="ChEBI" id="CHEBI:61977"/>
        <dbReference type="ChEBI" id="CHEBI:456216"/>
        <dbReference type="EC" id="2.7.12.2"/>
    </reaction>
</comment>
<dbReference type="InterPro" id="IPR000719">
    <property type="entry name" value="Prot_kinase_dom"/>
</dbReference>
<dbReference type="InterPro" id="IPR011009">
    <property type="entry name" value="Kinase-like_dom_sf"/>
</dbReference>
<evidence type="ECO:0000256" key="10">
    <source>
        <dbReference type="PROSITE-ProRule" id="PRU10141"/>
    </source>
</evidence>
<keyword evidence="1" id="KW-0808">Transferase</keyword>
<evidence type="ECO:0000313" key="13">
    <source>
        <dbReference type="Proteomes" id="UP000018208"/>
    </source>
</evidence>
<dbReference type="Pfam" id="PF00069">
    <property type="entry name" value="Pkinase"/>
    <property type="match status" value="1"/>
</dbReference>
<accession>A0A9P8LKQ7</accession>
<dbReference type="CDD" id="cd00180">
    <property type="entry name" value="PKc"/>
    <property type="match status" value="1"/>
</dbReference>
<dbReference type="EMBL" id="AUWU02000008">
    <property type="protein sequence ID" value="KAH0569880.1"/>
    <property type="molecule type" value="Genomic_DNA"/>
</dbReference>
<comment type="caution">
    <text evidence="12">The sequence shown here is derived from an EMBL/GenBank/DDBJ whole genome shotgun (WGS) entry which is preliminary data.</text>
</comment>
<dbReference type="GeneID" id="94301875"/>
<evidence type="ECO:0000256" key="9">
    <source>
        <dbReference type="ARBA" id="ARBA00051693"/>
    </source>
</evidence>
<dbReference type="GO" id="GO:0004708">
    <property type="term" value="F:MAP kinase kinase activity"/>
    <property type="evidence" value="ECO:0007669"/>
    <property type="project" value="UniProtKB-EC"/>
</dbReference>
<keyword evidence="3 12" id="KW-0418">Kinase</keyword>
<dbReference type="PANTHER" id="PTHR48013">
    <property type="entry name" value="DUAL SPECIFICITY MITOGEN-ACTIVATED PROTEIN KINASE KINASE 5-RELATED"/>
    <property type="match status" value="1"/>
</dbReference>
<dbReference type="Proteomes" id="UP000018208">
    <property type="component" value="Unassembled WGS sequence"/>
</dbReference>
<gene>
    <name evidence="12" type="ORF">SS50377_27852</name>
</gene>